<protein>
    <recommendedName>
        <fullName evidence="2">VWFA domain-containing protein</fullName>
    </recommendedName>
</protein>
<dbReference type="InterPro" id="IPR002035">
    <property type="entry name" value="VWF_A"/>
</dbReference>
<dbReference type="PROSITE" id="PS50234">
    <property type="entry name" value="VWFA"/>
    <property type="match status" value="1"/>
</dbReference>
<dbReference type="SUPFAM" id="SSF53300">
    <property type="entry name" value="vWA-like"/>
    <property type="match status" value="1"/>
</dbReference>
<proteinExistence type="predicted"/>
<keyword evidence="4" id="KW-1185">Reference proteome</keyword>
<reference evidence="3 4" key="1">
    <citation type="submission" date="2019-02" db="EMBL/GenBank/DDBJ databases">
        <title>Deep-cultivation of Planctomycetes and their phenomic and genomic characterization uncovers novel biology.</title>
        <authorList>
            <person name="Wiegand S."/>
            <person name="Jogler M."/>
            <person name="Boedeker C."/>
            <person name="Pinto D."/>
            <person name="Vollmers J."/>
            <person name="Rivas-Marin E."/>
            <person name="Kohn T."/>
            <person name="Peeters S.H."/>
            <person name="Heuer A."/>
            <person name="Rast P."/>
            <person name="Oberbeckmann S."/>
            <person name="Bunk B."/>
            <person name="Jeske O."/>
            <person name="Meyerdierks A."/>
            <person name="Storesund J.E."/>
            <person name="Kallscheuer N."/>
            <person name="Luecker S."/>
            <person name="Lage O.M."/>
            <person name="Pohl T."/>
            <person name="Merkel B.J."/>
            <person name="Hornburger P."/>
            <person name="Mueller R.-W."/>
            <person name="Bruemmer F."/>
            <person name="Labrenz M."/>
            <person name="Spormann A.M."/>
            <person name="Op den Camp H."/>
            <person name="Overmann J."/>
            <person name="Amann R."/>
            <person name="Jetten M.S.M."/>
            <person name="Mascher T."/>
            <person name="Medema M.H."/>
            <person name="Devos D.P."/>
            <person name="Kaster A.-K."/>
            <person name="Ovreas L."/>
            <person name="Rohde M."/>
            <person name="Galperin M.Y."/>
            <person name="Jogler C."/>
        </authorList>
    </citation>
    <scope>NUCLEOTIDE SEQUENCE [LARGE SCALE GENOMIC DNA]</scope>
    <source>
        <strain evidence="3 4">ETA_A8</strain>
    </source>
</reference>
<name>A0A517YHP4_9BACT</name>
<keyword evidence="1" id="KW-0472">Membrane</keyword>
<dbReference type="RefSeq" id="WP_145093985.1">
    <property type="nucleotide sequence ID" value="NZ_CP036274.1"/>
</dbReference>
<feature type="domain" description="VWFA" evidence="2">
    <location>
        <begin position="99"/>
        <end position="238"/>
    </location>
</feature>
<dbReference type="CDD" id="cd00198">
    <property type="entry name" value="vWFA"/>
    <property type="match status" value="1"/>
</dbReference>
<gene>
    <name evidence="3" type="ORF">ETAA8_48400</name>
</gene>
<evidence type="ECO:0000313" key="4">
    <source>
        <dbReference type="Proteomes" id="UP000315017"/>
    </source>
</evidence>
<dbReference type="AlphaFoldDB" id="A0A517YHP4"/>
<dbReference type="KEGG" id="aagg:ETAA8_48400"/>
<dbReference type="SMART" id="SM00327">
    <property type="entry name" value="VWA"/>
    <property type="match status" value="1"/>
</dbReference>
<keyword evidence="1" id="KW-1133">Transmembrane helix</keyword>
<evidence type="ECO:0000256" key="1">
    <source>
        <dbReference type="SAM" id="Phobius"/>
    </source>
</evidence>
<dbReference type="InterPro" id="IPR036465">
    <property type="entry name" value="vWFA_dom_sf"/>
</dbReference>
<dbReference type="EMBL" id="CP036274">
    <property type="protein sequence ID" value="QDU29725.1"/>
    <property type="molecule type" value="Genomic_DNA"/>
</dbReference>
<evidence type="ECO:0000313" key="3">
    <source>
        <dbReference type="EMBL" id="QDU29725.1"/>
    </source>
</evidence>
<dbReference type="Proteomes" id="UP000315017">
    <property type="component" value="Chromosome"/>
</dbReference>
<dbReference type="OrthoDB" id="278351at2"/>
<accession>A0A517YHP4</accession>
<organism evidence="3 4">
    <name type="scientific">Anatilimnocola aggregata</name>
    <dbReference type="NCBI Taxonomy" id="2528021"/>
    <lineage>
        <taxon>Bacteria</taxon>
        <taxon>Pseudomonadati</taxon>
        <taxon>Planctomycetota</taxon>
        <taxon>Planctomycetia</taxon>
        <taxon>Pirellulales</taxon>
        <taxon>Pirellulaceae</taxon>
        <taxon>Anatilimnocola</taxon>
    </lineage>
</organism>
<feature type="transmembrane region" description="Helical" evidence="1">
    <location>
        <begin position="50"/>
        <end position="76"/>
    </location>
</feature>
<sequence length="357" mass="38722">MSFAELNPNYLALPVAALVLILSAVAETMHSRRSRALARLAFGPTGEPRVWTQAVPLLRVIAATALAWGLVILAIAPSEGIQTTGADSDETVAPADIQRVILLLDVSPSMAISDSGENRDLQRRQRVLQVIQGIFPRISLGRTRFSIIAFFTSARPVVVDAYDTAVITNVLDNLPLVWAFEPGKTNVIEGLQATADMARDWAPNSTTVFLCTDGDTLDFSRIPKMPRSINQFQIFAVGDPVVGTFIDGHDSRQQSGVLRRLAAELRGSYYDVNTQHVPTSALAELAITPPKPAKLGFTWKDLALGAIGIGAALLAFLPLLLEYLGCAWNAERELPLMRNREEEPALSAVTRGRETVA</sequence>
<dbReference type="Gene3D" id="3.40.50.410">
    <property type="entry name" value="von Willebrand factor, type A domain"/>
    <property type="match status" value="1"/>
</dbReference>
<feature type="transmembrane region" description="Helical" evidence="1">
    <location>
        <begin position="302"/>
        <end position="321"/>
    </location>
</feature>
<evidence type="ECO:0000259" key="2">
    <source>
        <dbReference type="PROSITE" id="PS50234"/>
    </source>
</evidence>
<keyword evidence="1" id="KW-0812">Transmembrane</keyword>